<dbReference type="Pfam" id="PF13191">
    <property type="entry name" value="AAA_16"/>
    <property type="match status" value="1"/>
</dbReference>
<evidence type="ECO:0000313" key="4">
    <source>
        <dbReference type="WBParaSite" id="SSLN_0001947501-mRNA-1"/>
    </source>
</evidence>
<dbReference type="AlphaFoldDB" id="A0A183TQL3"/>
<feature type="domain" description="Orc1-like AAA ATPase" evidence="1">
    <location>
        <begin position="88"/>
        <end position="217"/>
    </location>
</feature>
<dbReference type="GO" id="GO:0003688">
    <property type="term" value="F:DNA replication origin binding"/>
    <property type="evidence" value="ECO:0007669"/>
    <property type="project" value="TreeGrafter"/>
</dbReference>
<dbReference type="InterPro" id="IPR027417">
    <property type="entry name" value="P-loop_NTPase"/>
</dbReference>
<accession>A0A183TQL3</accession>
<proteinExistence type="predicted"/>
<dbReference type="GO" id="GO:0005634">
    <property type="term" value="C:nucleus"/>
    <property type="evidence" value="ECO:0007669"/>
    <property type="project" value="TreeGrafter"/>
</dbReference>
<dbReference type="GO" id="GO:0006270">
    <property type="term" value="P:DNA replication initiation"/>
    <property type="evidence" value="ECO:0007669"/>
    <property type="project" value="TreeGrafter"/>
</dbReference>
<dbReference type="OrthoDB" id="1926878at2759"/>
<gene>
    <name evidence="2" type="ORF">SSLN_LOCUS18761</name>
</gene>
<sequence length="336" mass="37335">MVLLRARNSEFKANSVDTNGRKLRAVPSRLSYREPRMTRPLVHRRITEMSTKSRSPAKKVSKSGVQHLPEAPTFSLSQALHTSELNEVIGREKEIEFLRKTMEDCISQKRSASLYISGAPGTGKTATVTQEVQALLKTGRCQAIFINCMQLQTPKAVFARILSTLSVSCSFPSSSENVVAAVEACLTKKSRRLPLIIVLDEIDQLAGAYQDVLYTIFGWPDGLTDSHLILLGIANALDLTERLLPGLQSRSLRPLHLSFPPYSKDQISQIISDRLLRQSNSSGSSVQALDKLAIQFCAKKVDVLPLRFCALPLFLKLCGYSICLSSWRFFIFGFLS</sequence>
<name>A0A183TQL3_SCHSO</name>
<dbReference type="CDD" id="cd00009">
    <property type="entry name" value="AAA"/>
    <property type="match status" value="1"/>
</dbReference>
<dbReference type="Gene3D" id="1.10.8.60">
    <property type="match status" value="1"/>
</dbReference>
<dbReference type="EMBL" id="UYSU01045239">
    <property type="protein sequence ID" value="VDM05147.1"/>
    <property type="molecule type" value="Genomic_DNA"/>
</dbReference>
<evidence type="ECO:0000259" key="1">
    <source>
        <dbReference type="Pfam" id="PF13191"/>
    </source>
</evidence>
<keyword evidence="3" id="KW-1185">Reference proteome</keyword>
<dbReference type="InterPro" id="IPR050311">
    <property type="entry name" value="ORC1/CDC6"/>
</dbReference>
<dbReference type="PANTHER" id="PTHR10763">
    <property type="entry name" value="CELL DIVISION CONTROL PROTEIN 6-RELATED"/>
    <property type="match status" value="1"/>
</dbReference>
<evidence type="ECO:0000313" key="2">
    <source>
        <dbReference type="EMBL" id="VDM05147.1"/>
    </source>
</evidence>
<protein>
    <submittedName>
        <fullName evidence="4">AAA domain-containing protein</fullName>
    </submittedName>
</protein>
<dbReference type="Gene3D" id="3.40.50.300">
    <property type="entry name" value="P-loop containing nucleotide triphosphate hydrolases"/>
    <property type="match status" value="1"/>
</dbReference>
<organism evidence="4">
    <name type="scientific">Schistocephalus solidus</name>
    <name type="common">Tapeworm</name>
    <dbReference type="NCBI Taxonomy" id="70667"/>
    <lineage>
        <taxon>Eukaryota</taxon>
        <taxon>Metazoa</taxon>
        <taxon>Spiralia</taxon>
        <taxon>Lophotrochozoa</taxon>
        <taxon>Platyhelminthes</taxon>
        <taxon>Cestoda</taxon>
        <taxon>Eucestoda</taxon>
        <taxon>Diphyllobothriidea</taxon>
        <taxon>Diphyllobothriidae</taxon>
        <taxon>Schistocephalus</taxon>
    </lineage>
</organism>
<reference evidence="2 3" key="2">
    <citation type="submission" date="2018-11" db="EMBL/GenBank/DDBJ databases">
        <authorList>
            <consortium name="Pathogen Informatics"/>
        </authorList>
    </citation>
    <scope>NUCLEOTIDE SEQUENCE [LARGE SCALE GENOMIC DNA]</scope>
    <source>
        <strain evidence="2 3">NST_G2</strain>
    </source>
</reference>
<dbReference type="InterPro" id="IPR041664">
    <property type="entry name" value="AAA_16"/>
</dbReference>
<dbReference type="SUPFAM" id="SSF52540">
    <property type="entry name" value="P-loop containing nucleoside triphosphate hydrolases"/>
    <property type="match status" value="1"/>
</dbReference>
<evidence type="ECO:0000313" key="3">
    <source>
        <dbReference type="Proteomes" id="UP000275846"/>
    </source>
</evidence>
<dbReference type="STRING" id="70667.A0A183TQL3"/>
<dbReference type="PANTHER" id="PTHR10763:SF26">
    <property type="entry name" value="CELL DIVISION CONTROL PROTEIN 6 HOMOLOG"/>
    <property type="match status" value="1"/>
</dbReference>
<dbReference type="WBParaSite" id="SSLN_0001947501-mRNA-1">
    <property type="protein sequence ID" value="SSLN_0001947501-mRNA-1"/>
    <property type="gene ID" value="SSLN_0001947501"/>
</dbReference>
<dbReference type="Proteomes" id="UP000275846">
    <property type="component" value="Unassembled WGS sequence"/>
</dbReference>
<dbReference type="GO" id="GO:0033314">
    <property type="term" value="P:mitotic DNA replication checkpoint signaling"/>
    <property type="evidence" value="ECO:0007669"/>
    <property type="project" value="TreeGrafter"/>
</dbReference>
<reference evidence="4" key="1">
    <citation type="submission" date="2016-06" db="UniProtKB">
        <authorList>
            <consortium name="WormBaseParasite"/>
        </authorList>
    </citation>
    <scope>IDENTIFICATION</scope>
</reference>